<proteinExistence type="predicted"/>
<name>D5H4H0_SALRM</name>
<dbReference type="AlphaFoldDB" id="D5H4H0"/>
<evidence type="ECO:0000313" key="2">
    <source>
        <dbReference type="Proteomes" id="UP000000933"/>
    </source>
</evidence>
<sequence length="43" mass="4633">MSYRGNNPNVEMRAFSKIESASRYRSSAADEASGAALRILALA</sequence>
<reference evidence="2" key="2">
    <citation type="submission" date="2010-04" db="EMBL/GenBank/DDBJ databases">
        <title>Genome sequence of Salinibacter ruber M8.</title>
        <authorList>
            <consortium name="Genoscope"/>
        </authorList>
    </citation>
    <scope>NUCLEOTIDE SEQUENCE [LARGE SCALE GENOMIC DNA]</scope>
    <source>
        <strain evidence="2">M8</strain>
    </source>
</reference>
<gene>
    <name evidence="1" type="ordered locus">SRM_00004</name>
</gene>
<protein>
    <submittedName>
        <fullName evidence="1">Uncharacterized protein</fullName>
    </submittedName>
</protein>
<accession>D5H4H0</accession>
<dbReference type="KEGG" id="srm:SRM_00004"/>
<organism evidence="1 2">
    <name type="scientific">Salinibacter ruber (strain M8)</name>
    <dbReference type="NCBI Taxonomy" id="761659"/>
    <lineage>
        <taxon>Bacteria</taxon>
        <taxon>Pseudomonadati</taxon>
        <taxon>Rhodothermota</taxon>
        <taxon>Rhodothermia</taxon>
        <taxon>Rhodothermales</taxon>
        <taxon>Salinibacteraceae</taxon>
        <taxon>Salinibacter</taxon>
    </lineage>
</organism>
<dbReference type="Proteomes" id="UP000000933">
    <property type="component" value="Chromosome"/>
</dbReference>
<dbReference type="HOGENOM" id="CLU_3239404_0_0_10"/>
<reference evidence="1 2" key="1">
    <citation type="journal article" date="2010" name="ISME J.">
        <title>Fine-scale evolution: genomic, phenotypic and ecological differentiation in two coexisting Salinibacter ruber strains.</title>
        <authorList>
            <person name="Pena A."/>
            <person name="Teeling H."/>
            <person name="Huerta-Cepas J."/>
            <person name="Santos F."/>
            <person name="Yarza P."/>
            <person name="Brito-Echeverria J."/>
            <person name="Lucio M."/>
            <person name="Schmitt-Kopplin P."/>
            <person name="Meseguer I."/>
            <person name="Schenowitz C."/>
            <person name="Dossat C."/>
            <person name="Barbe V."/>
            <person name="Dopazo J."/>
            <person name="Rossello-Mora R."/>
            <person name="Schuler M."/>
            <person name="Glockner F.O."/>
            <person name="Amann R."/>
            <person name="Gabaldon T."/>
            <person name="Anton J."/>
        </authorList>
    </citation>
    <scope>NUCLEOTIDE SEQUENCE [LARGE SCALE GENOMIC DNA]</scope>
    <source>
        <strain evidence="1 2">M8</strain>
    </source>
</reference>
<evidence type="ECO:0000313" key="1">
    <source>
        <dbReference type="EMBL" id="CBH22925.1"/>
    </source>
</evidence>
<dbReference type="EMBL" id="FP565814">
    <property type="protein sequence ID" value="CBH22925.1"/>
    <property type="molecule type" value="Genomic_DNA"/>
</dbReference>